<dbReference type="InterPro" id="IPR020472">
    <property type="entry name" value="WD40_PAC1"/>
</dbReference>
<feature type="repeat" description="WD" evidence="3">
    <location>
        <begin position="941"/>
        <end position="982"/>
    </location>
</feature>
<dbReference type="PANTHER" id="PTHR19849">
    <property type="entry name" value="PHOSPHOLIPASE A-2-ACTIVATING PROTEIN"/>
    <property type="match status" value="1"/>
</dbReference>
<dbReference type="PROSITE" id="PS50294">
    <property type="entry name" value="WD_REPEATS_REGION"/>
    <property type="match status" value="12"/>
</dbReference>
<dbReference type="GO" id="GO:0005737">
    <property type="term" value="C:cytoplasm"/>
    <property type="evidence" value="ECO:0007669"/>
    <property type="project" value="TreeGrafter"/>
</dbReference>
<feature type="repeat" description="WD" evidence="3">
    <location>
        <begin position="609"/>
        <end position="650"/>
    </location>
</feature>
<dbReference type="InterPro" id="IPR058651">
    <property type="entry name" value="HTH_VMAP-M9"/>
</dbReference>
<dbReference type="Proteomes" id="UP000249467">
    <property type="component" value="Unassembled WGS sequence"/>
</dbReference>
<dbReference type="InterPro" id="IPR001680">
    <property type="entry name" value="WD40_rpt"/>
</dbReference>
<dbReference type="InterPro" id="IPR019775">
    <property type="entry name" value="WD40_repeat_CS"/>
</dbReference>
<dbReference type="EMBL" id="QBML01000010">
    <property type="protein sequence ID" value="PZO41741.1"/>
    <property type="molecule type" value="Genomic_DNA"/>
</dbReference>
<dbReference type="GO" id="GO:0010992">
    <property type="term" value="P:ubiquitin recycling"/>
    <property type="evidence" value="ECO:0007669"/>
    <property type="project" value="TreeGrafter"/>
</dbReference>
<gene>
    <name evidence="6" type="ORF">DCF19_09310</name>
</gene>
<dbReference type="SMART" id="SM00320">
    <property type="entry name" value="WD40"/>
    <property type="match status" value="14"/>
</dbReference>
<feature type="repeat" description="WD" evidence="3">
    <location>
        <begin position="815"/>
        <end position="856"/>
    </location>
</feature>
<dbReference type="Pfam" id="PF00931">
    <property type="entry name" value="NB-ARC"/>
    <property type="match status" value="1"/>
</dbReference>
<feature type="repeat" description="WD" evidence="3">
    <location>
        <begin position="1066"/>
        <end position="1102"/>
    </location>
</feature>
<feature type="repeat" description="WD" evidence="3">
    <location>
        <begin position="731"/>
        <end position="772"/>
    </location>
</feature>
<dbReference type="SUPFAM" id="SSF52540">
    <property type="entry name" value="P-loop containing nucleoside triphosphate hydrolases"/>
    <property type="match status" value="1"/>
</dbReference>
<feature type="repeat" description="WD" evidence="3">
    <location>
        <begin position="899"/>
        <end position="940"/>
    </location>
</feature>
<dbReference type="GO" id="GO:0043531">
    <property type="term" value="F:ADP binding"/>
    <property type="evidence" value="ECO:0007669"/>
    <property type="project" value="InterPro"/>
</dbReference>
<dbReference type="SUPFAM" id="SSF82171">
    <property type="entry name" value="DPP6 N-terminal domain-like"/>
    <property type="match status" value="1"/>
</dbReference>
<keyword evidence="2" id="KW-0677">Repeat</keyword>
<protein>
    <submittedName>
        <fullName evidence="6">Uncharacterized protein</fullName>
    </submittedName>
</protein>
<feature type="repeat" description="WD" evidence="3">
    <location>
        <begin position="689"/>
        <end position="730"/>
    </location>
</feature>
<evidence type="ECO:0000313" key="6">
    <source>
        <dbReference type="EMBL" id="PZO41741.1"/>
    </source>
</evidence>
<dbReference type="InterPro" id="IPR015943">
    <property type="entry name" value="WD40/YVTN_repeat-like_dom_sf"/>
</dbReference>
<dbReference type="Gene3D" id="2.130.10.10">
    <property type="entry name" value="YVTN repeat-like/Quinoprotein amine dehydrogenase"/>
    <property type="match status" value="5"/>
</dbReference>
<dbReference type="Pfam" id="PF00400">
    <property type="entry name" value="WD40"/>
    <property type="match status" value="8"/>
</dbReference>
<dbReference type="PRINTS" id="PR00364">
    <property type="entry name" value="DISEASERSIST"/>
</dbReference>
<dbReference type="GO" id="GO:0043161">
    <property type="term" value="P:proteasome-mediated ubiquitin-dependent protein catabolic process"/>
    <property type="evidence" value="ECO:0007669"/>
    <property type="project" value="TreeGrafter"/>
</dbReference>
<organism evidence="6 7">
    <name type="scientific">Pseudanabaena frigida</name>
    <dbReference type="NCBI Taxonomy" id="945775"/>
    <lineage>
        <taxon>Bacteria</taxon>
        <taxon>Bacillati</taxon>
        <taxon>Cyanobacteriota</taxon>
        <taxon>Cyanophyceae</taxon>
        <taxon>Pseudanabaenales</taxon>
        <taxon>Pseudanabaenaceae</taxon>
        <taxon>Pseudanabaena</taxon>
    </lineage>
</organism>
<evidence type="ECO:0000259" key="5">
    <source>
        <dbReference type="Pfam" id="PF26355"/>
    </source>
</evidence>
<proteinExistence type="predicted"/>
<feature type="domain" description="NB-ARC" evidence="4">
    <location>
        <begin position="127"/>
        <end position="225"/>
    </location>
</feature>
<feature type="repeat" description="WD" evidence="3">
    <location>
        <begin position="773"/>
        <end position="814"/>
    </location>
</feature>
<evidence type="ECO:0000259" key="4">
    <source>
        <dbReference type="Pfam" id="PF00931"/>
    </source>
</evidence>
<dbReference type="Gene3D" id="3.40.50.300">
    <property type="entry name" value="P-loop containing nucleotide triphosphate hydrolases"/>
    <property type="match status" value="1"/>
</dbReference>
<feature type="repeat" description="WD" evidence="3">
    <location>
        <begin position="1025"/>
        <end position="1057"/>
    </location>
</feature>
<dbReference type="AlphaFoldDB" id="A0A2W4Y2P4"/>
<dbReference type="PRINTS" id="PR00320">
    <property type="entry name" value="GPROTEINBRPT"/>
</dbReference>
<dbReference type="InterPro" id="IPR036322">
    <property type="entry name" value="WD40_repeat_dom_sf"/>
</dbReference>
<dbReference type="Pfam" id="PF26355">
    <property type="entry name" value="HTH_VMAP-M9"/>
    <property type="match status" value="1"/>
</dbReference>
<dbReference type="SUPFAM" id="SSF141571">
    <property type="entry name" value="Pentapeptide repeat-like"/>
    <property type="match status" value="1"/>
</dbReference>
<dbReference type="PROSITE" id="PS50082">
    <property type="entry name" value="WD_REPEATS_2"/>
    <property type="match status" value="13"/>
</dbReference>
<keyword evidence="1 3" id="KW-0853">WD repeat</keyword>
<evidence type="ECO:0000256" key="2">
    <source>
        <dbReference type="ARBA" id="ARBA00022737"/>
    </source>
</evidence>
<reference evidence="6 7" key="1">
    <citation type="submission" date="2018-04" db="EMBL/GenBank/DDBJ databases">
        <authorList>
            <person name="Go L.Y."/>
            <person name="Mitchell J.A."/>
        </authorList>
    </citation>
    <scope>NUCLEOTIDE SEQUENCE [LARGE SCALE GENOMIC DNA]</scope>
    <source>
        <strain evidence="6">ULC066bin1</strain>
    </source>
</reference>
<evidence type="ECO:0000256" key="1">
    <source>
        <dbReference type="ARBA" id="ARBA00022574"/>
    </source>
</evidence>
<accession>A0A2W4Y2P4</accession>
<feature type="repeat" description="WD" evidence="3">
    <location>
        <begin position="1108"/>
        <end position="1149"/>
    </location>
</feature>
<dbReference type="InterPro" id="IPR002182">
    <property type="entry name" value="NB-ARC"/>
</dbReference>
<feature type="domain" description="vWA-MoxR associated protein N-terminal HTH" evidence="5">
    <location>
        <begin position="6"/>
        <end position="88"/>
    </location>
</feature>
<dbReference type="InterPro" id="IPR027417">
    <property type="entry name" value="P-loop_NTPase"/>
</dbReference>
<dbReference type="SUPFAM" id="SSF50978">
    <property type="entry name" value="WD40 repeat-like"/>
    <property type="match status" value="2"/>
</dbReference>
<feature type="repeat" description="WD" evidence="3">
    <location>
        <begin position="567"/>
        <end position="608"/>
    </location>
</feature>
<evidence type="ECO:0000313" key="7">
    <source>
        <dbReference type="Proteomes" id="UP000249467"/>
    </source>
</evidence>
<comment type="caution">
    <text evidence="6">The sequence shown here is derived from an EMBL/GenBank/DDBJ whole genome shotgun (WGS) entry which is preliminary data.</text>
</comment>
<dbReference type="PROSITE" id="PS00678">
    <property type="entry name" value="WD_REPEATS_1"/>
    <property type="match status" value="7"/>
</dbReference>
<dbReference type="Pfam" id="PF25173">
    <property type="entry name" value="Beta-prop_WDR3_1st"/>
    <property type="match status" value="1"/>
</dbReference>
<reference evidence="6 7" key="2">
    <citation type="submission" date="2018-06" db="EMBL/GenBank/DDBJ databases">
        <title>Metagenomic assembly of (sub)arctic Cyanobacteria and their associated microbiome from non-axenic cultures.</title>
        <authorList>
            <person name="Baurain D."/>
        </authorList>
    </citation>
    <scope>NUCLEOTIDE SEQUENCE [LARGE SCALE GENOMIC DNA]</scope>
    <source>
        <strain evidence="6">ULC066bin1</strain>
    </source>
</reference>
<dbReference type="GO" id="GO:0043130">
    <property type="term" value="F:ubiquitin binding"/>
    <property type="evidence" value="ECO:0007669"/>
    <property type="project" value="TreeGrafter"/>
</dbReference>
<feature type="repeat" description="WD" evidence="3">
    <location>
        <begin position="983"/>
        <end position="1024"/>
    </location>
</feature>
<evidence type="ECO:0000256" key="3">
    <source>
        <dbReference type="PROSITE-ProRule" id="PRU00221"/>
    </source>
</evidence>
<dbReference type="PANTHER" id="PTHR19849:SF1">
    <property type="entry name" value="F-BOX_WD REPEAT-CONTAINING PROTEIN 7"/>
    <property type="match status" value="1"/>
</dbReference>
<dbReference type="CDD" id="cd00200">
    <property type="entry name" value="WD40"/>
    <property type="match status" value="3"/>
</dbReference>
<sequence length="1181" mass="132074">MDDKDIALATNIANVALKASRGRGMSDLETTIFEGALEGLKYDEIADKSGYSPEYLSKDVGTKLWKLLSNALGETVSKTNFQAALTRYHQANPKLFASVQIEKVSNRQTWFGLPDREIFYGRAEEIATLDQWIVTEKCRLVVIVGMGGMGKSSITLQITHQIGQGFDYVIWRSLLDAPPFSEILTELVSILSNQVEARLPDVPEQQVAKLLEYISKSRCLLIFDNFESVFQSGTRAGQYREGYEIYGHLLSRFGEVVHLSCLMLTSREAPKEITGMGESIRVRSLCLSGLNPSEGLPLLTDSQCFSRSDTDWQELFNYCSGSPFVLKILASETLELFAGDISSFLALAPKSGFQIERIQDLLDKQFSRLSVSEQCVMYWLAIEREPVAIAQLESNIVSEFIKKQLLPAMQSLKRRSLIEGNSGLWSLQPVMMEFVTDKFVQKIARELISLQPDFLEHYALLKAQSKDYIRQAQVRSILEAISDRLLLELGDKSVIETRIQPLLAKQRKAAPTQQGYLSGNLINLLCHLNSNLDGYDFSYLHIRQAYLLTANLQNANFSFSTFEEVVFSQASGLVISVVYHPSGSVLATGNINGEIYLWQVVNGQQIGKLYGHKDWVRALAFSPDGNLLASSSDDGTVKLWDWQTGNCRYTIDDNLLFMCFCPNGQFLATVREKEIQIRNLENGSYLFALQGHEDSVMVTCFHPHRPLLVSGSHDCTIRIWDLEKRECLHILQGHKGSVIPTAFSPDGGIVLSASFDGTIRLWSLQDGECLSILIGHESWIWSALFSPDGKWIASCSDDRTIKIWDYANERCIRSIVEHKQRIRAIAISPDNQAIASASDDQTVKLWDVSSGKCIRTIAGYANPVFTAIFSSNGTAIASGHRDGFVRFWNIQTGKCFANLFHDQQGVRSTVLHPQQSLFATGGQDGTVRIWHLDTLECIHLLKGHSDRVNALAYCNDQRILASSSFDNTIQLWETKSGKLLHTLREHTDRIASIAFHPLRSLLISTSDDSTVKIWDIRLGKCLQTMVGHTSRVWAVAVQPISGKIATGGMDNSIIVWDDVGKQIRQLIGHTGWIISLAFSPNGQWLASCGCDRTIKLWNIETGVCCKALQGHENWIWQVHFSPDGQFVVSASEDETVKVWDINQEICTLTLRVPRLYEGMKLTGSKGLTPTQENMLRNLGAV</sequence>
<name>A0A2W4Y2P4_9CYAN</name>
<feature type="repeat" description="WD" evidence="3">
    <location>
        <begin position="857"/>
        <end position="898"/>
    </location>
</feature>